<sequence length="347" mass="40280">MPINLHKLSSLVGVIVVSELSDYQEVFLLSLCSYRTKCLVEKAGIKAPKLAFEYGESCGYNELKIRVVTGTRKRLPVTSVLHVSKLMKANLTVKLGHDNQADADFEYYRLRPGKFVNRLKIAIEPMAVQKVSQDYINSIFHYSGSYKLIISTKREGRLPNITNVKDIEIWRLTVDPEFLTNVMTTYPEAQSVFIYSEIVGDIPNESPFFQIPSFRVLSSCGPDYIHNFFGRNLCLDNATFTEQDLIQFLQKWSSNEAYYNLETMMASRHSAIKLGLIQQAINYEEYDPNEPEKRPEYLMFDIPYFRSTPTKYRLRDRNVKEIKRITDGKRGFLYVDFIRFNFVVQQN</sequence>
<dbReference type="AlphaFoldDB" id="A0A2G5T6E8"/>
<gene>
    <name evidence="1" type="primary">Cnig_chr_V.g16696</name>
    <name evidence="1" type="ORF">B9Z55_016696</name>
</gene>
<keyword evidence="2" id="KW-1185">Reference proteome</keyword>
<dbReference type="PANTHER" id="PTHR21503">
    <property type="entry name" value="F-BOX-CONTAINING HYPOTHETICAL PROTEIN C.ELEGANS"/>
    <property type="match status" value="1"/>
</dbReference>
<protein>
    <recommendedName>
        <fullName evidence="3">F-box associated domain-containing protein</fullName>
    </recommendedName>
</protein>
<name>A0A2G5T6E8_9PELO</name>
<evidence type="ECO:0008006" key="3">
    <source>
        <dbReference type="Google" id="ProtNLM"/>
    </source>
</evidence>
<dbReference type="EMBL" id="PDUG01000005">
    <property type="protein sequence ID" value="PIC22749.1"/>
    <property type="molecule type" value="Genomic_DNA"/>
</dbReference>
<organism evidence="1 2">
    <name type="scientific">Caenorhabditis nigoni</name>
    <dbReference type="NCBI Taxonomy" id="1611254"/>
    <lineage>
        <taxon>Eukaryota</taxon>
        <taxon>Metazoa</taxon>
        <taxon>Ecdysozoa</taxon>
        <taxon>Nematoda</taxon>
        <taxon>Chromadorea</taxon>
        <taxon>Rhabditida</taxon>
        <taxon>Rhabditina</taxon>
        <taxon>Rhabditomorpha</taxon>
        <taxon>Rhabditoidea</taxon>
        <taxon>Rhabditidae</taxon>
        <taxon>Peloderinae</taxon>
        <taxon>Caenorhabditis</taxon>
    </lineage>
</organism>
<dbReference type="PANTHER" id="PTHR21503:SF8">
    <property type="entry name" value="F-BOX ASSOCIATED DOMAIN-CONTAINING PROTEIN-RELATED"/>
    <property type="match status" value="1"/>
</dbReference>
<reference evidence="2" key="1">
    <citation type="submission" date="2017-10" db="EMBL/GenBank/DDBJ databases">
        <title>Rapid genome shrinkage in a self-fertile nematode reveals novel sperm competition proteins.</title>
        <authorList>
            <person name="Yin D."/>
            <person name="Schwarz E.M."/>
            <person name="Thomas C.G."/>
            <person name="Felde R.L."/>
            <person name="Korf I.F."/>
            <person name="Cutter A.D."/>
            <person name="Schartner C.M."/>
            <person name="Ralston E.J."/>
            <person name="Meyer B.J."/>
            <person name="Haag E.S."/>
        </authorList>
    </citation>
    <scope>NUCLEOTIDE SEQUENCE [LARGE SCALE GENOMIC DNA]</scope>
    <source>
        <strain evidence="2">JU1422</strain>
    </source>
</reference>
<accession>A0A2G5T6E8</accession>
<proteinExistence type="predicted"/>
<comment type="caution">
    <text evidence="1">The sequence shown here is derived from an EMBL/GenBank/DDBJ whole genome shotgun (WGS) entry which is preliminary data.</text>
</comment>
<evidence type="ECO:0000313" key="1">
    <source>
        <dbReference type="EMBL" id="PIC22749.1"/>
    </source>
</evidence>
<evidence type="ECO:0000313" key="2">
    <source>
        <dbReference type="Proteomes" id="UP000230233"/>
    </source>
</evidence>
<dbReference type="Proteomes" id="UP000230233">
    <property type="component" value="Chromosome V"/>
</dbReference>